<dbReference type="SUPFAM" id="SSF101148">
    <property type="entry name" value="Plant invertase/pectin methylesterase inhibitor"/>
    <property type="match status" value="1"/>
</dbReference>
<dbReference type="PANTHER" id="PTHR36710">
    <property type="entry name" value="PECTINESTERASE INHIBITOR-LIKE"/>
    <property type="match status" value="1"/>
</dbReference>
<dbReference type="NCBIfam" id="TIGR01614">
    <property type="entry name" value="PME_inhib"/>
    <property type="match status" value="1"/>
</dbReference>
<protein>
    <recommendedName>
        <fullName evidence="4">Pectinesterase inhibitor domain-containing protein</fullName>
    </recommendedName>
</protein>
<dbReference type="Pfam" id="PF04043">
    <property type="entry name" value="PMEI"/>
    <property type="match status" value="1"/>
</dbReference>
<evidence type="ECO:0000256" key="1">
    <source>
        <dbReference type="ARBA" id="ARBA00022729"/>
    </source>
</evidence>
<proteinExistence type="inferred from homology"/>
<dbReference type="PANTHER" id="PTHR36710:SF4">
    <property type="entry name" value="PLANT INVERTASE_PECTIN METHYLESTERASE INHIBITOR SUPERFAMILY PROTEIN"/>
    <property type="match status" value="1"/>
</dbReference>
<gene>
    <name evidence="5" type="ORF">DH2020_004328</name>
</gene>
<evidence type="ECO:0000256" key="2">
    <source>
        <dbReference type="ARBA" id="ARBA00023157"/>
    </source>
</evidence>
<dbReference type="CDD" id="cd15797">
    <property type="entry name" value="PMEI"/>
    <property type="match status" value="1"/>
</dbReference>
<dbReference type="Proteomes" id="UP001318860">
    <property type="component" value="Unassembled WGS sequence"/>
</dbReference>
<keyword evidence="6" id="KW-1185">Reference proteome</keyword>
<dbReference type="EMBL" id="JABTTQ020000003">
    <property type="protein sequence ID" value="KAK6160947.1"/>
    <property type="molecule type" value="Genomic_DNA"/>
</dbReference>
<keyword evidence="2" id="KW-1015">Disulfide bond</keyword>
<accession>A0ABR0XP77</accession>
<evidence type="ECO:0000313" key="5">
    <source>
        <dbReference type="EMBL" id="KAK6160947.1"/>
    </source>
</evidence>
<evidence type="ECO:0000313" key="6">
    <source>
        <dbReference type="Proteomes" id="UP001318860"/>
    </source>
</evidence>
<sequence>MELLPGKKDHPNAPPSRVILYLHSKSLDAKDQIHIIKCNHDSNQAFEVYSSIEQARSTYGPTQTMLSSIILVCISAERSNDLISEVCKKTRNPTLCLQLLKSNSKALKASSPLQLGENSINLSKSSAEATKNTIIMLRIRTRDVELKQRYKSCETNYDSAIYYLKIANYYLKGGDFANVGRYTAAALNEPIYCRESFARAAESTGLKEANDKLECLCSVVLVISNRLSGRNISND</sequence>
<comment type="caution">
    <text evidence="5">The sequence shown here is derived from an EMBL/GenBank/DDBJ whole genome shotgun (WGS) entry which is preliminary data.</text>
</comment>
<feature type="domain" description="Pectinesterase inhibitor" evidence="4">
    <location>
        <begin position="78"/>
        <end position="223"/>
    </location>
</feature>
<dbReference type="Gene3D" id="1.20.140.40">
    <property type="entry name" value="Invertase/pectin methylesterase inhibitor family protein"/>
    <property type="match status" value="1"/>
</dbReference>
<keyword evidence="1" id="KW-0732">Signal</keyword>
<name>A0ABR0XP77_REHGL</name>
<dbReference type="InterPro" id="IPR006501">
    <property type="entry name" value="Pectinesterase_inhib_dom"/>
</dbReference>
<organism evidence="5 6">
    <name type="scientific">Rehmannia glutinosa</name>
    <name type="common">Chinese foxglove</name>
    <dbReference type="NCBI Taxonomy" id="99300"/>
    <lineage>
        <taxon>Eukaryota</taxon>
        <taxon>Viridiplantae</taxon>
        <taxon>Streptophyta</taxon>
        <taxon>Embryophyta</taxon>
        <taxon>Tracheophyta</taxon>
        <taxon>Spermatophyta</taxon>
        <taxon>Magnoliopsida</taxon>
        <taxon>eudicotyledons</taxon>
        <taxon>Gunneridae</taxon>
        <taxon>Pentapetalae</taxon>
        <taxon>asterids</taxon>
        <taxon>lamiids</taxon>
        <taxon>Lamiales</taxon>
        <taxon>Orobanchaceae</taxon>
        <taxon>Rehmannieae</taxon>
        <taxon>Rehmannia</taxon>
    </lineage>
</organism>
<dbReference type="InterPro" id="IPR035513">
    <property type="entry name" value="Invertase/methylesterase_inhib"/>
</dbReference>
<dbReference type="InterPro" id="IPR034086">
    <property type="entry name" value="PMEI_plant"/>
</dbReference>
<dbReference type="SMART" id="SM00856">
    <property type="entry name" value="PMEI"/>
    <property type="match status" value="1"/>
</dbReference>
<comment type="similarity">
    <text evidence="3">Belongs to the PMEI family.</text>
</comment>
<dbReference type="InterPro" id="IPR052421">
    <property type="entry name" value="PCW_Enzyme_Inhibitor"/>
</dbReference>
<evidence type="ECO:0000256" key="3">
    <source>
        <dbReference type="ARBA" id="ARBA00038471"/>
    </source>
</evidence>
<reference evidence="5 6" key="1">
    <citation type="journal article" date="2021" name="Comput. Struct. Biotechnol. J.">
        <title>De novo genome assembly of the potent medicinal plant Rehmannia glutinosa using nanopore technology.</title>
        <authorList>
            <person name="Ma L."/>
            <person name="Dong C."/>
            <person name="Song C."/>
            <person name="Wang X."/>
            <person name="Zheng X."/>
            <person name="Niu Y."/>
            <person name="Chen S."/>
            <person name="Feng W."/>
        </authorList>
    </citation>
    <scope>NUCLEOTIDE SEQUENCE [LARGE SCALE GENOMIC DNA]</scope>
    <source>
        <strain evidence="5">DH-2019</strain>
    </source>
</reference>
<evidence type="ECO:0000259" key="4">
    <source>
        <dbReference type="SMART" id="SM00856"/>
    </source>
</evidence>